<gene>
    <name evidence="2" type="ORF">KWG56_15665</name>
</gene>
<reference evidence="2 3" key="1">
    <citation type="submission" date="2021-07" db="EMBL/GenBank/DDBJ databases">
        <title>Isolation and characterization of bacteria from a gold mining with a capacity of golden bioaccumulation.</title>
        <authorList>
            <person name="Yang X.J."/>
        </authorList>
    </citation>
    <scope>NUCLEOTIDE SEQUENCE [LARGE SCALE GENOMIC DNA]</scope>
    <source>
        <strain evidence="2 3">Au29</strain>
    </source>
</reference>
<feature type="domain" description="PepSY" evidence="1">
    <location>
        <begin position="2"/>
        <end position="78"/>
    </location>
</feature>
<protein>
    <submittedName>
        <fullName evidence="2">PepSY domain-containing protein</fullName>
    </submittedName>
</protein>
<accession>A0ABX8TM20</accession>
<evidence type="ECO:0000313" key="3">
    <source>
        <dbReference type="Proteomes" id="UP000824334"/>
    </source>
</evidence>
<name>A0ABX8TM20_9CAUL</name>
<dbReference type="EMBL" id="CP080034">
    <property type="protein sequence ID" value="QYC12305.1"/>
    <property type="molecule type" value="Genomic_DNA"/>
</dbReference>
<evidence type="ECO:0000259" key="1">
    <source>
        <dbReference type="Pfam" id="PF13670"/>
    </source>
</evidence>
<proteinExistence type="predicted"/>
<sequence length="81" mass="8793">MAMTGFATSVSAGPVCTTAPRAQWLTEAQMRARVAQLGYTNIRVFQVSGSCYEIYARAANGRRAEVYFNPVTGAVVQNNED</sequence>
<dbReference type="Pfam" id="PF13670">
    <property type="entry name" value="PepSY_2"/>
    <property type="match status" value="1"/>
</dbReference>
<dbReference type="Proteomes" id="UP000824334">
    <property type="component" value="Chromosome"/>
</dbReference>
<keyword evidence="3" id="KW-1185">Reference proteome</keyword>
<dbReference type="InterPro" id="IPR025711">
    <property type="entry name" value="PepSY"/>
</dbReference>
<evidence type="ECO:0000313" key="2">
    <source>
        <dbReference type="EMBL" id="QYC12305.1"/>
    </source>
</evidence>
<organism evidence="2 3">
    <name type="scientific">Brevundimonas nasdae</name>
    <dbReference type="NCBI Taxonomy" id="172043"/>
    <lineage>
        <taxon>Bacteria</taxon>
        <taxon>Pseudomonadati</taxon>
        <taxon>Pseudomonadota</taxon>
        <taxon>Alphaproteobacteria</taxon>
        <taxon>Caulobacterales</taxon>
        <taxon>Caulobacteraceae</taxon>
        <taxon>Brevundimonas</taxon>
    </lineage>
</organism>